<dbReference type="InterPro" id="IPR013087">
    <property type="entry name" value="Znf_C2H2_type"/>
</dbReference>
<name>A0A3N4IUZ2_9PEZI</name>
<evidence type="ECO:0000259" key="2">
    <source>
        <dbReference type="SMART" id="SM00355"/>
    </source>
</evidence>
<gene>
    <name evidence="3" type="ORF">L873DRAFT_511123</name>
</gene>
<dbReference type="SMART" id="SM00355">
    <property type="entry name" value="ZnF_C2H2"/>
    <property type="match status" value="2"/>
</dbReference>
<accession>A0A3N4IUZ2</accession>
<feature type="signal peptide" evidence="1">
    <location>
        <begin position="1"/>
        <end position="19"/>
    </location>
</feature>
<protein>
    <recommendedName>
        <fullName evidence="2">C2H2-type domain-containing protein</fullName>
    </recommendedName>
</protein>
<sequence length="221" mass="24754">MDSLFAFFFFLTILLCRKATPVLHTTPLQPRSHRHRFFQGTLDLVLLNPELGPLPLHLHDDGWCLVLSPPLSHTNPRVNQKNHSTNNIPTVNNVNILAPTITPRGKVYCGSSRCTGNKLIISSPLLAKVYPARRLTQRSGPHICSRRSFTCNTPDCARATLFQTKQALNRHYEIIHLDERLDCPVPGCQNVGERGIKRYDNLVAHVRSKHGITLANGSQGD</sequence>
<feature type="domain" description="C2H2-type" evidence="2">
    <location>
        <begin position="181"/>
        <end position="210"/>
    </location>
</feature>
<dbReference type="Proteomes" id="UP000276215">
    <property type="component" value="Unassembled WGS sequence"/>
</dbReference>
<organism evidence="3 4">
    <name type="scientific">Choiromyces venosus 120613-1</name>
    <dbReference type="NCBI Taxonomy" id="1336337"/>
    <lineage>
        <taxon>Eukaryota</taxon>
        <taxon>Fungi</taxon>
        <taxon>Dikarya</taxon>
        <taxon>Ascomycota</taxon>
        <taxon>Pezizomycotina</taxon>
        <taxon>Pezizomycetes</taxon>
        <taxon>Pezizales</taxon>
        <taxon>Tuberaceae</taxon>
        <taxon>Choiromyces</taxon>
    </lineage>
</organism>
<evidence type="ECO:0000256" key="1">
    <source>
        <dbReference type="SAM" id="SignalP"/>
    </source>
</evidence>
<dbReference type="AlphaFoldDB" id="A0A3N4IUZ2"/>
<dbReference type="OrthoDB" id="8922241at2759"/>
<feature type="domain" description="C2H2-type" evidence="2">
    <location>
        <begin position="149"/>
        <end position="176"/>
    </location>
</feature>
<proteinExistence type="predicted"/>
<keyword evidence="1" id="KW-0732">Signal</keyword>
<evidence type="ECO:0000313" key="4">
    <source>
        <dbReference type="Proteomes" id="UP000276215"/>
    </source>
</evidence>
<evidence type="ECO:0000313" key="3">
    <source>
        <dbReference type="EMBL" id="RPA90012.1"/>
    </source>
</evidence>
<feature type="chain" id="PRO_5018088850" description="C2H2-type domain-containing protein" evidence="1">
    <location>
        <begin position="20"/>
        <end position="221"/>
    </location>
</feature>
<keyword evidence="4" id="KW-1185">Reference proteome</keyword>
<dbReference type="EMBL" id="ML120546">
    <property type="protein sequence ID" value="RPA90012.1"/>
    <property type="molecule type" value="Genomic_DNA"/>
</dbReference>
<reference evidence="3 4" key="1">
    <citation type="journal article" date="2018" name="Nat. Ecol. Evol.">
        <title>Pezizomycetes genomes reveal the molecular basis of ectomycorrhizal truffle lifestyle.</title>
        <authorList>
            <person name="Murat C."/>
            <person name="Payen T."/>
            <person name="Noel B."/>
            <person name="Kuo A."/>
            <person name="Morin E."/>
            <person name="Chen J."/>
            <person name="Kohler A."/>
            <person name="Krizsan K."/>
            <person name="Balestrini R."/>
            <person name="Da Silva C."/>
            <person name="Montanini B."/>
            <person name="Hainaut M."/>
            <person name="Levati E."/>
            <person name="Barry K.W."/>
            <person name="Belfiori B."/>
            <person name="Cichocki N."/>
            <person name="Clum A."/>
            <person name="Dockter R.B."/>
            <person name="Fauchery L."/>
            <person name="Guy J."/>
            <person name="Iotti M."/>
            <person name="Le Tacon F."/>
            <person name="Lindquist E.A."/>
            <person name="Lipzen A."/>
            <person name="Malagnac F."/>
            <person name="Mello A."/>
            <person name="Molinier V."/>
            <person name="Miyauchi S."/>
            <person name="Poulain J."/>
            <person name="Riccioni C."/>
            <person name="Rubini A."/>
            <person name="Sitrit Y."/>
            <person name="Splivallo R."/>
            <person name="Traeger S."/>
            <person name="Wang M."/>
            <person name="Zifcakova L."/>
            <person name="Wipf D."/>
            <person name="Zambonelli A."/>
            <person name="Paolocci F."/>
            <person name="Nowrousian M."/>
            <person name="Ottonello S."/>
            <person name="Baldrian P."/>
            <person name="Spatafora J.W."/>
            <person name="Henrissat B."/>
            <person name="Nagy L.G."/>
            <person name="Aury J.M."/>
            <person name="Wincker P."/>
            <person name="Grigoriev I.V."/>
            <person name="Bonfante P."/>
            <person name="Martin F.M."/>
        </authorList>
    </citation>
    <scope>NUCLEOTIDE SEQUENCE [LARGE SCALE GENOMIC DNA]</scope>
    <source>
        <strain evidence="3 4">120613-1</strain>
    </source>
</reference>